<keyword evidence="2 5" id="KW-0238">DNA-binding</keyword>
<keyword evidence="1" id="KW-0805">Transcription regulation</keyword>
<dbReference type="InterPro" id="IPR039420">
    <property type="entry name" value="WalR-like"/>
</dbReference>
<evidence type="ECO:0000256" key="4">
    <source>
        <dbReference type="PROSITE-ProRule" id="PRU00169"/>
    </source>
</evidence>
<name>A0A1Y5S3I6_9RHOB</name>
<dbReference type="InterPro" id="IPR011006">
    <property type="entry name" value="CheY-like_superfamily"/>
</dbReference>
<dbReference type="PANTHER" id="PTHR48111">
    <property type="entry name" value="REGULATOR OF RPOS"/>
    <property type="match status" value="1"/>
</dbReference>
<dbReference type="PANTHER" id="PTHR48111:SF67">
    <property type="entry name" value="TRANSCRIPTIONAL REGULATORY PROTEIN TCTD"/>
    <property type="match status" value="1"/>
</dbReference>
<protein>
    <submittedName>
        <fullName evidence="8">Transcriptional regulatory protein QseB</fullName>
    </submittedName>
</protein>
<dbReference type="OrthoDB" id="9802426at2"/>
<dbReference type="CDD" id="cd17624">
    <property type="entry name" value="REC_OmpR_PmrA-like"/>
    <property type="match status" value="1"/>
</dbReference>
<sequence length="219" mass="23797">MRILLIEDDTVLGAAVRDQIAGDGQSVDWVTRLDAAGDAVRSAAYDLILLDLMLPDGRGIGFLKGLRARGDVTPVIILTALDQVSDRIEGLNAGADDYLVKPFDLAELSARIGSVARRYTGNPNPIIAHGPLEIDLAARSIHLEGKPIQLTAREWALFEAFLLRPGQLLSKAQLEDTLYAFNSEIESNTIEVHVSRLRKKLGSGIIETERGMGYRLGAP</sequence>
<dbReference type="GO" id="GO:0005829">
    <property type="term" value="C:cytosol"/>
    <property type="evidence" value="ECO:0007669"/>
    <property type="project" value="TreeGrafter"/>
</dbReference>
<dbReference type="Gene3D" id="6.10.250.690">
    <property type="match status" value="1"/>
</dbReference>
<evidence type="ECO:0000259" key="7">
    <source>
        <dbReference type="PROSITE" id="PS51755"/>
    </source>
</evidence>
<dbReference type="SMART" id="SM00448">
    <property type="entry name" value="REC"/>
    <property type="match status" value="1"/>
</dbReference>
<keyword evidence="3" id="KW-0804">Transcription</keyword>
<feature type="domain" description="OmpR/PhoB-type" evidence="7">
    <location>
        <begin position="124"/>
        <end position="218"/>
    </location>
</feature>
<evidence type="ECO:0000313" key="9">
    <source>
        <dbReference type="Proteomes" id="UP000193827"/>
    </source>
</evidence>
<dbReference type="SMART" id="SM00862">
    <property type="entry name" value="Trans_reg_C"/>
    <property type="match status" value="1"/>
</dbReference>
<dbReference type="InterPro" id="IPR001789">
    <property type="entry name" value="Sig_transdc_resp-reg_receiver"/>
</dbReference>
<dbReference type="InterPro" id="IPR036388">
    <property type="entry name" value="WH-like_DNA-bd_sf"/>
</dbReference>
<gene>
    <name evidence="8" type="primary">qseB</name>
    <name evidence="8" type="ORF">PEL8287_01490</name>
</gene>
<evidence type="ECO:0000313" key="8">
    <source>
        <dbReference type="EMBL" id="SLN31886.1"/>
    </source>
</evidence>
<feature type="DNA-binding region" description="OmpR/PhoB-type" evidence="5">
    <location>
        <begin position="124"/>
        <end position="218"/>
    </location>
</feature>
<feature type="domain" description="Response regulatory" evidence="6">
    <location>
        <begin position="2"/>
        <end position="116"/>
    </location>
</feature>
<dbReference type="Gene3D" id="3.40.50.2300">
    <property type="match status" value="1"/>
</dbReference>
<dbReference type="Proteomes" id="UP000193827">
    <property type="component" value="Unassembled WGS sequence"/>
</dbReference>
<dbReference type="CDD" id="cd00383">
    <property type="entry name" value="trans_reg_C"/>
    <property type="match status" value="1"/>
</dbReference>
<dbReference type="Gene3D" id="1.10.10.10">
    <property type="entry name" value="Winged helix-like DNA-binding domain superfamily/Winged helix DNA-binding domain"/>
    <property type="match status" value="1"/>
</dbReference>
<organism evidence="8 9">
    <name type="scientific">Roseovarius litorisediminis</name>
    <dbReference type="NCBI Taxonomy" id="1312363"/>
    <lineage>
        <taxon>Bacteria</taxon>
        <taxon>Pseudomonadati</taxon>
        <taxon>Pseudomonadota</taxon>
        <taxon>Alphaproteobacteria</taxon>
        <taxon>Rhodobacterales</taxon>
        <taxon>Roseobacteraceae</taxon>
        <taxon>Roseovarius</taxon>
    </lineage>
</organism>
<dbReference type="EMBL" id="FWFL01000003">
    <property type="protein sequence ID" value="SLN31886.1"/>
    <property type="molecule type" value="Genomic_DNA"/>
</dbReference>
<feature type="modified residue" description="4-aspartylphosphate" evidence="4">
    <location>
        <position position="51"/>
    </location>
</feature>
<reference evidence="8 9" key="1">
    <citation type="submission" date="2017-03" db="EMBL/GenBank/DDBJ databases">
        <authorList>
            <person name="Afonso C.L."/>
            <person name="Miller P.J."/>
            <person name="Scott M.A."/>
            <person name="Spackman E."/>
            <person name="Goraichik I."/>
            <person name="Dimitrov K.M."/>
            <person name="Suarez D.L."/>
            <person name="Swayne D.E."/>
        </authorList>
    </citation>
    <scope>NUCLEOTIDE SEQUENCE [LARGE SCALE GENOMIC DNA]</scope>
    <source>
        <strain evidence="8 9">CECT 8287</strain>
    </source>
</reference>
<dbReference type="Pfam" id="PF00486">
    <property type="entry name" value="Trans_reg_C"/>
    <property type="match status" value="1"/>
</dbReference>
<dbReference type="RefSeq" id="WP_085891726.1">
    <property type="nucleotide sequence ID" value="NZ_FWFL01000003.1"/>
</dbReference>
<evidence type="ECO:0000256" key="1">
    <source>
        <dbReference type="ARBA" id="ARBA00023015"/>
    </source>
</evidence>
<accession>A0A1Y5S3I6</accession>
<dbReference type="GO" id="GO:0032993">
    <property type="term" value="C:protein-DNA complex"/>
    <property type="evidence" value="ECO:0007669"/>
    <property type="project" value="TreeGrafter"/>
</dbReference>
<dbReference type="GO" id="GO:0006355">
    <property type="term" value="P:regulation of DNA-templated transcription"/>
    <property type="evidence" value="ECO:0007669"/>
    <property type="project" value="InterPro"/>
</dbReference>
<evidence type="ECO:0000256" key="5">
    <source>
        <dbReference type="PROSITE-ProRule" id="PRU01091"/>
    </source>
</evidence>
<keyword evidence="9" id="KW-1185">Reference proteome</keyword>
<dbReference type="PROSITE" id="PS50110">
    <property type="entry name" value="RESPONSE_REGULATORY"/>
    <property type="match status" value="1"/>
</dbReference>
<dbReference type="GO" id="GO:0000156">
    <property type="term" value="F:phosphorelay response regulator activity"/>
    <property type="evidence" value="ECO:0007669"/>
    <property type="project" value="TreeGrafter"/>
</dbReference>
<dbReference type="InterPro" id="IPR001867">
    <property type="entry name" value="OmpR/PhoB-type_DNA-bd"/>
</dbReference>
<proteinExistence type="predicted"/>
<evidence type="ECO:0000256" key="2">
    <source>
        <dbReference type="ARBA" id="ARBA00023125"/>
    </source>
</evidence>
<dbReference type="GO" id="GO:0000976">
    <property type="term" value="F:transcription cis-regulatory region binding"/>
    <property type="evidence" value="ECO:0007669"/>
    <property type="project" value="TreeGrafter"/>
</dbReference>
<dbReference type="PROSITE" id="PS51755">
    <property type="entry name" value="OMPR_PHOB"/>
    <property type="match status" value="1"/>
</dbReference>
<dbReference type="Pfam" id="PF00072">
    <property type="entry name" value="Response_reg"/>
    <property type="match status" value="1"/>
</dbReference>
<dbReference type="SUPFAM" id="SSF52172">
    <property type="entry name" value="CheY-like"/>
    <property type="match status" value="1"/>
</dbReference>
<dbReference type="AlphaFoldDB" id="A0A1Y5S3I6"/>
<evidence type="ECO:0000256" key="3">
    <source>
        <dbReference type="ARBA" id="ARBA00023163"/>
    </source>
</evidence>
<keyword evidence="4" id="KW-0597">Phosphoprotein</keyword>
<evidence type="ECO:0000259" key="6">
    <source>
        <dbReference type="PROSITE" id="PS50110"/>
    </source>
</evidence>